<reference evidence="3" key="2">
    <citation type="submission" date="2010-04" db="EMBL/GenBank/DDBJ databases">
        <authorList>
            <person name="Buell R."/>
            <person name="Hamilton J."/>
            <person name="Hostetler J."/>
        </authorList>
    </citation>
    <scope>NUCLEOTIDE SEQUENCE [LARGE SCALE GENOMIC DNA]</scope>
    <source>
        <strain evidence="3">DAOM:BR144</strain>
    </source>
</reference>
<dbReference type="EnsemblProtists" id="PYU1_T003117">
    <property type="protein sequence ID" value="PYU1_T003117"/>
    <property type="gene ID" value="PYU1_G003113"/>
</dbReference>
<reference evidence="3" key="1">
    <citation type="journal article" date="2010" name="Genome Biol.">
        <title>Genome sequence of the necrotrophic plant pathogen Pythium ultimum reveals original pathogenicity mechanisms and effector repertoire.</title>
        <authorList>
            <person name="Levesque C.A."/>
            <person name="Brouwer H."/>
            <person name="Cano L."/>
            <person name="Hamilton J.P."/>
            <person name="Holt C."/>
            <person name="Huitema E."/>
            <person name="Raffaele S."/>
            <person name="Robideau G.P."/>
            <person name="Thines M."/>
            <person name="Win J."/>
            <person name="Zerillo M.M."/>
            <person name="Beakes G.W."/>
            <person name="Boore J.L."/>
            <person name="Busam D."/>
            <person name="Dumas B."/>
            <person name="Ferriera S."/>
            <person name="Fuerstenberg S.I."/>
            <person name="Gachon C.M."/>
            <person name="Gaulin E."/>
            <person name="Govers F."/>
            <person name="Grenville-Briggs L."/>
            <person name="Horner N."/>
            <person name="Hostetler J."/>
            <person name="Jiang R.H."/>
            <person name="Johnson J."/>
            <person name="Krajaejun T."/>
            <person name="Lin H."/>
            <person name="Meijer H.J."/>
            <person name="Moore B."/>
            <person name="Morris P."/>
            <person name="Phuntmart V."/>
            <person name="Puiu D."/>
            <person name="Shetty J."/>
            <person name="Stajich J.E."/>
            <person name="Tripathy S."/>
            <person name="Wawra S."/>
            <person name="van West P."/>
            <person name="Whitty B.R."/>
            <person name="Coutinho P.M."/>
            <person name="Henrissat B."/>
            <person name="Martin F."/>
            <person name="Thomas P.D."/>
            <person name="Tyler B.M."/>
            <person name="De Vries R.P."/>
            <person name="Kamoun S."/>
            <person name="Yandell M."/>
            <person name="Tisserat N."/>
            <person name="Buell C.R."/>
        </authorList>
    </citation>
    <scope>NUCLEOTIDE SEQUENCE</scope>
    <source>
        <strain evidence="3">DAOM:BR144</strain>
    </source>
</reference>
<reference evidence="2" key="3">
    <citation type="submission" date="2015-02" db="UniProtKB">
        <authorList>
            <consortium name="EnsemblProtists"/>
        </authorList>
    </citation>
    <scope>IDENTIFICATION</scope>
    <source>
        <strain evidence="2">DAOM BR144</strain>
    </source>
</reference>
<accession>K3WDS6</accession>
<dbReference type="InterPro" id="IPR029058">
    <property type="entry name" value="AB_hydrolase_fold"/>
</dbReference>
<dbReference type="EMBL" id="GL376603">
    <property type="status" value="NOT_ANNOTATED_CDS"/>
    <property type="molecule type" value="Genomic_DNA"/>
</dbReference>
<dbReference type="Proteomes" id="UP000019132">
    <property type="component" value="Unassembled WGS sequence"/>
</dbReference>
<organism evidence="2 3">
    <name type="scientific">Globisporangium ultimum (strain ATCC 200006 / CBS 805.95 / DAOM BR144)</name>
    <name type="common">Pythium ultimum</name>
    <dbReference type="NCBI Taxonomy" id="431595"/>
    <lineage>
        <taxon>Eukaryota</taxon>
        <taxon>Sar</taxon>
        <taxon>Stramenopiles</taxon>
        <taxon>Oomycota</taxon>
        <taxon>Peronosporomycetes</taxon>
        <taxon>Pythiales</taxon>
        <taxon>Pythiaceae</taxon>
        <taxon>Globisporangium</taxon>
    </lineage>
</organism>
<dbReference type="Gene3D" id="3.40.50.1820">
    <property type="entry name" value="alpha/beta hydrolase"/>
    <property type="match status" value="1"/>
</dbReference>
<dbReference type="InterPro" id="IPR002921">
    <property type="entry name" value="Fungal_lipase-type"/>
</dbReference>
<dbReference type="SUPFAM" id="SSF53474">
    <property type="entry name" value="alpha/beta-Hydrolases"/>
    <property type="match status" value="1"/>
</dbReference>
<dbReference type="Pfam" id="PF01764">
    <property type="entry name" value="Lipase_3"/>
    <property type="match status" value="1"/>
</dbReference>
<proteinExistence type="predicted"/>
<evidence type="ECO:0000313" key="3">
    <source>
        <dbReference type="Proteomes" id="UP000019132"/>
    </source>
</evidence>
<dbReference type="PANTHER" id="PTHR46023:SF6">
    <property type="entry name" value="LIPASE CLASS 3 FAMILY PROTEIN"/>
    <property type="match status" value="1"/>
</dbReference>
<sequence>MGKLLKHVRVCDAVYASTISGFCQESGVERENIVKYHNGGVLSPKYILLLDHKSREIVVVVRGSASIMDFCTDLCLVNEPFESGEGHRGMVHAAKWLANHLKDDLERLTAEYPEYQLITTGHSLGAAVAAIATMALKQNFPRVHCYAFATPASVTRNLAEECYDYVTSVVAGDDCVPRLHQHSIYKLQGEVSKFDWRNTLKQMVTEEVAEQTTFVQKQKDEKLEQIYQAIRKFEELSIKQQNDALEKIDQVKRLATENIAEFTSEIDRRVVKTIDSTLSPFRADKISLNHIKFVQNLLKADEKEKFPFLWQKLDSSVLVLERLSASVNKPEQLERLIKESKELLKHTTPATKKIASTMSDVVPPLMLLRDRINNVIVQATDSLKSEVKGT</sequence>
<feature type="domain" description="Fungal lipase-type" evidence="1">
    <location>
        <begin position="58"/>
        <end position="180"/>
    </location>
</feature>
<dbReference type="CDD" id="cd00519">
    <property type="entry name" value="Lipase_3"/>
    <property type="match status" value="1"/>
</dbReference>
<dbReference type="OMA" id="QSHEHVA"/>
<keyword evidence="3" id="KW-1185">Reference proteome</keyword>
<evidence type="ECO:0000313" key="2">
    <source>
        <dbReference type="EnsemblProtists" id="PYU1_T003117"/>
    </source>
</evidence>
<dbReference type="eggNOG" id="KOG2088">
    <property type="taxonomic scope" value="Eukaryota"/>
</dbReference>
<dbReference type="InParanoid" id="K3WDS6"/>
<dbReference type="PANTHER" id="PTHR46023">
    <property type="entry name" value="LIPASE CLASS 3 PROTEIN-LIKE"/>
    <property type="match status" value="1"/>
</dbReference>
<protein>
    <recommendedName>
        <fullName evidence="1">Fungal lipase-type domain-containing protein</fullName>
    </recommendedName>
</protein>
<name>K3WDS6_GLOUD</name>
<dbReference type="AlphaFoldDB" id="K3WDS6"/>
<dbReference type="VEuPathDB" id="FungiDB:PYU1_G003113"/>
<dbReference type="HOGENOM" id="CLU_709031_0_0_1"/>
<dbReference type="GO" id="GO:0006629">
    <property type="term" value="P:lipid metabolic process"/>
    <property type="evidence" value="ECO:0007669"/>
    <property type="project" value="InterPro"/>
</dbReference>
<evidence type="ECO:0000259" key="1">
    <source>
        <dbReference type="Pfam" id="PF01764"/>
    </source>
</evidence>